<dbReference type="AlphaFoldDB" id="A0A9P9EBU1"/>
<dbReference type="GO" id="GO:0016491">
    <property type="term" value="F:oxidoreductase activity"/>
    <property type="evidence" value="ECO:0007669"/>
    <property type="project" value="InterPro"/>
</dbReference>
<comment type="caution">
    <text evidence="2">The sequence shown here is derived from an EMBL/GenBank/DDBJ whole genome shotgun (WGS) entry which is preliminary data.</text>
</comment>
<feature type="domain" description="Amine oxidase" evidence="1">
    <location>
        <begin position="16"/>
        <end position="436"/>
    </location>
</feature>
<dbReference type="InterPro" id="IPR002937">
    <property type="entry name" value="Amino_oxidase"/>
</dbReference>
<evidence type="ECO:0000313" key="2">
    <source>
        <dbReference type="EMBL" id="KAH7134301.1"/>
    </source>
</evidence>
<dbReference type="InterPro" id="IPR036188">
    <property type="entry name" value="FAD/NAD-bd_sf"/>
</dbReference>
<evidence type="ECO:0000259" key="1">
    <source>
        <dbReference type="Pfam" id="PF01593"/>
    </source>
</evidence>
<evidence type="ECO:0000313" key="3">
    <source>
        <dbReference type="Proteomes" id="UP000738349"/>
    </source>
</evidence>
<dbReference type="PANTHER" id="PTHR42923">
    <property type="entry name" value="PROTOPORPHYRINOGEN OXIDASE"/>
    <property type="match status" value="1"/>
</dbReference>
<accession>A0A9P9EBU1</accession>
<keyword evidence="3" id="KW-1185">Reference proteome</keyword>
<protein>
    <recommendedName>
        <fullName evidence="1">Amine oxidase domain-containing protein</fullName>
    </recommendedName>
</protein>
<name>A0A9P9EBU1_9HYPO</name>
<dbReference type="Proteomes" id="UP000738349">
    <property type="component" value="Unassembled WGS sequence"/>
</dbReference>
<dbReference type="Gene3D" id="3.50.50.60">
    <property type="entry name" value="FAD/NAD(P)-binding domain"/>
    <property type="match status" value="1"/>
</dbReference>
<reference evidence="2" key="1">
    <citation type="journal article" date="2021" name="Nat. Commun.">
        <title>Genetic determinants of endophytism in the Arabidopsis root mycobiome.</title>
        <authorList>
            <person name="Mesny F."/>
            <person name="Miyauchi S."/>
            <person name="Thiergart T."/>
            <person name="Pickel B."/>
            <person name="Atanasova L."/>
            <person name="Karlsson M."/>
            <person name="Huettel B."/>
            <person name="Barry K.W."/>
            <person name="Haridas S."/>
            <person name="Chen C."/>
            <person name="Bauer D."/>
            <person name="Andreopoulos W."/>
            <person name="Pangilinan J."/>
            <person name="LaButti K."/>
            <person name="Riley R."/>
            <person name="Lipzen A."/>
            <person name="Clum A."/>
            <person name="Drula E."/>
            <person name="Henrissat B."/>
            <person name="Kohler A."/>
            <person name="Grigoriev I.V."/>
            <person name="Martin F.M."/>
            <person name="Hacquard S."/>
        </authorList>
    </citation>
    <scope>NUCLEOTIDE SEQUENCE</scope>
    <source>
        <strain evidence="2">MPI-CAGE-AT-0147</strain>
    </source>
</reference>
<dbReference type="EMBL" id="JAGMUV010000014">
    <property type="protein sequence ID" value="KAH7134301.1"/>
    <property type="molecule type" value="Genomic_DNA"/>
</dbReference>
<dbReference type="Pfam" id="PF01593">
    <property type="entry name" value="Amino_oxidase"/>
    <property type="match status" value="1"/>
</dbReference>
<dbReference type="SUPFAM" id="SSF51905">
    <property type="entry name" value="FAD/NAD(P)-binding domain"/>
    <property type="match status" value="1"/>
</dbReference>
<dbReference type="InterPro" id="IPR050464">
    <property type="entry name" value="Zeta_carotene_desat/Oxidored"/>
</dbReference>
<dbReference type="PANTHER" id="PTHR42923:SF3">
    <property type="entry name" value="PROTOPORPHYRINOGEN OXIDASE"/>
    <property type="match status" value="1"/>
</dbReference>
<organism evidence="2 3">
    <name type="scientific">Dactylonectria macrodidyma</name>
    <dbReference type="NCBI Taxonomy" id="307937"/>
    <lineage>
        <taxon>Eukaryota</taxon>
        <taxon>Fungi</taxon>
        <taxon>Dikarya</taxon>
        <taxon>Ascomycota</taxon>
        <taxon>Pezizomycotina</taxon>
        <taxon>Sordariomycetes</taxon>
        <taxon>Hypocreomycetidae</taxon>
        <taxon>Hypocreales</taxon>
        <taxon>Nectriaceae</taxon>
        <taxon>Dactylonectria</taxon>
    </lineage>
</organism>
<sequence length="441" mass="48381">MKGPLRRVAVIGGGPAGCTAAYTLRKQGCDVHLFERSDRIGGRTSQIRKEGFNLGTGALFLMGGIYPRTNAILKELGHDKDLVPWKATTHVVDWDRQRYTARFDKVTSFIKMPVFNLFDRLKMAVGVIKQLFSPGPKSLFDGAELALYDHGETLDTWSDRVLGKKGTNYLTLPYMGFLYAVPLEWQSTPLFLGVVQQFYKLSLQVPPEGVGQFSEWLVEGTPGLDLHLSCPAEAVCIRSGGGYTVDAGGRSYDVDAVVMAPEPGVAADLLQDIINPDSVAKLRNCRYSEYAHVQLCYKKNPWPNFPASVALPATDLRNWGACVLLSRRHPNSVPPGGEAVGVYFYTPPLANMTDEDIKREALMAVTEVFGAAPEPDFIEMFHYKRGLSLSPPGHFATLDSLHAEMPKGVVLAGDYFAHAGVEAAVLSGERAANQLLRNEML</sequence>
<dbReference type="Gene3D" id="3.90.660.20">
    <property type="entry name" value="Protoporphyrinogen oxidase, mitochondrial, domain 2"/>
    <property type="match status" value="1"/>
</dbReference>
<proteinExistence type="predicted"/>
<dbReference type="OrthoDB" id="5977668at2759"/>
<dbReference type="PRINTS" id="PR00419">
    <property type="entry name" value="ADXRDTASE"/>
</dbReference>
<dbReference type="Gene3D" id="1.10.3110.10">
    <property type="entry name" value="protoporphyrinogen ix oxidase, domain 3"/>
    <property type="match status" value="1"/>
</dbReference>
<gene>
    <name evidence="2" type="ORF">EDB81DRAFT_803587</name>
</gene>